<proteinExistence type="predicted"/>
<dbReference type="EMBL" id="JAMKPW020000038">
    <property type="protein sequence ID" value="KAK8200737.1"/>
    <property type="molecule type" value="Genomic_DNA"/>
</dbReference>
<accession>A0ACC3S7Q2</accession>
<dbReference type="Proteomes" id="UP001320706">
    <property type="component" value="Unassembled WGS sequence"/>
</dbReference>
<keyword evidence="2" id="KW-1185">Reference proteome</keyword>
<name>A0ACC3S7Q2_9PEZI</name>
<evidence type="ECO:0000313" key="1">
    <source>
        <dbReference type="EMBL" id="KAK8200737.1"/>
    </source>
</evidence>
<evidence type="ECO:0000313" key="2">
    <source>
        <dbReference type="Proteomes" id="UP001320706"/>
    </source>
</evidence>
<reference evidence="1" key="1">
    <citation type="submission" date="2024-02" db="EMBL/GenBank/DDBJ databases">
        <title>Metagenome Assembled Genome of Zalaria obscura JY119.</title>
        <authorList>
            <person name="Vighnesh L."/>
            <person name="Jagadeeshwari U."/>
            <person name="Venkata Ramana C."/>
            <person name="Sasikala C."/>
        </authorList>
    </citation>
    <scope>NUCLEOTIDE SEQUENCE</scope>
    <source>
        <strain evidence="1">JY119</strain>
    </source>
</reference>
<organism evidence="1 2">
    <name type="scientific">Zalaria obscura</name>
    <dbReference type="NCBI Taxonomy" id="2024903"/>
    <lineage>
        <taxon>Eukaryota</taxon>
        <taxon>Fungi</taxon>
        <taxon>Dikarya</taxon>
        <taxon>Ascomycota</taxon>
        <taxon>Pezizomycotina</taxon>
        <taxon>Dothideomycetes</taxon>
        <taxon>Dothideomycetidae</taxon>
        <taxon>Dothideales</taxon>
        <taxon>Zalariaceae</taxon>
        <taxon>Zalaria</taxon>
    </lineage>
</organism>
<comment type="caution">
    <text evidence="1">The sequence shown here is derived from an EMBL/GenBank/DDBJ whole genome shotgun (WGS) entry which is preliminary data.</text>
</comment>
<protein>
    <submittedName>
        <fullName evidence="1">Uncharacterized protein</fullName>
    </submittedName>
</protein>
<sequence length="82" mass="9707">MTFAEALWELARMRVAMKHLWQARERRRQGRQPSQHCDDLYRFMCGCEIKVQACVRVWDAARGPLRRMATVLGKLMDDVRSL</sequence>
<gene>
    <name evidence="1" type="ORF">M8818_006052</name>
</gene>